<dbReference type="KEGG" id="ido:I598_2969"/>
<dbReference type="STRING" id="1300344.I598_2969"/>
<dbReference type="AlphaFoldDB" id="A0A161I3C1"/>
<keyword evidence="1" id="KW-1133">Transmembrane helix</keyword>
<dbReference type="PATRIC" id="fig|1300344.3.peg.2988"/>
<keyword evidence="1" id="KW-0812">Transmembrane</keyword>
<feature type="transmembrane region" description="Helical" evidence="1">
    <location>
        <begin position="6"/>
        <end position="30"/>
    </location>
</feature>
<proteinExistence type="predicted"/>
<dbReference type="EMBL" id="CP014209">
    <property type="protein sequence ID" value="ANC32485.1"/>
    <property type="molecule type" value="Genomic_DNA"/>
</dbReference>
<protein>
    <submittedName>
        <fullName evidence="2">Uncharacterized protein</fullName>
    </submittedName>
</protein>
<organism evidence="2 3">
    <name type="scientific">Isoptericola dokdonensis DS-3</name>
    <dbReference type="NCBI Taxonomy" id="1300344"/>
    <lineage>
        <taxon>Bacteria</taxon>
        <taxon>Bacillati</taxon>
        <taxon>Actinomycetota</taxon>
        <taxon>Actinomycetes</taxon>
        <taxon>Micrococcales</taxon>
        <taxon>Promicromonosporaceae</taxon>
        <taxon>Isoptericola</taxon>
    </lineage>
</organism>
<name>A0A161I3C1_9MICO</name>
<evidence type="ECO:0000313" key="2">
    <source>
        <dbReference type="EMBL" id="ANC32485.1"/>
    </source>
</evidence>
<sequence length="37" mass="4221">MSVHALEIFFTSLLVVTVGVITWFAGYVVYKLFQGQR</sequence>
<keyword evidence="1" id="KW-0472">Membrane</keyword>
<accession>A0A161I3C1</accession>
<evidence type="ECO:0000313" key="3">
    <source>
        <dbReference type="Proteomes" id="UP000076794"/>
    </source>
</evidence>
<keyword evidence="3" id="KW-1185">Reference proteome</keyword>
<dbReference type="Proteomes" id="UP000076794">
    <property type="component" value="Chromosome"/>
</dbReference>
<gene>
    <name evidence="2" type="ORF">I598_2969</name>
</gene>
<reference evidence="2 3" key="1">
    <citation type="submission" date="2016-01" db="EMBL/GenBank/DDBJ databases">
        <title>Complete genome sequence of a soil Actinobacterium, Isoptericola dokdonensis DS-3.</title>
        <authorList>
            <person name="Kwon S.-K."/>
            <person name="Kim J.F."/>
        </authorList>
    </citation>
    <scope>NUCLEOTIDE SEQUENCE [LARGE SCALE GENOMIC DNA]</scope>
    <source>
        <strain evidence="2 3">DS-3</strain>
    </source>
</reference>
<evidence type="ECO:0000256" key="1">
    <source>
        <dbReference type="SAM" id="Phobius"/>
    </source>
</evidence>